<proteinExistence type="predicted"/>
<dbReference type="Proteomes" id="UP001201463">
    <property type="component" value="Unassembled WGS sequence"/>
</dbReference>
<comment type="caution">
    <text evidence="1">The sequence shown here is derived from an EMBL/GenBank/DDBJ whole genome shotgun (WGS) entry which is preliminary data.</text>
</comment>
<keyword evidence="2" id="KW-1185">Reference proteome</keyword>
<evidence type="ECO:0008006" key="3">
    <source>
        <dbReference type="Google" id="ProtNLM"/>
    </source>
</evidence>
<dbReference type="RefSeq" id="WP_233394877.1">
    <property type="nucleotide sequence ID" value="NZ_JAJTWT010000016.1"/>
</dbReference>
<dbReference type="EMBL" id="JAJTWT010000016">
    <property type="protein sequence ID" value="MCE4540363.1"/>
    <property type="molecule type" value="Genomic_DNA"/>
</dbReference>
<name>A0ABS8XMP9_9BURK</name>
<sequence>MLRAAELDSKRSAVGAKLSKLLRDYAVELDKWAASANAKMKAAAQAQDKALAAGSKQSQLIREYAESLNAWALAAHVKMKKAAGR</sequence>
<organism evidence="1 2">
    <name type="scientific">Pelomonas caseinilytica</name>
    <dbReference type="NCBI Taxonomy" id="2906763"/>
    <lineage>
        <taxon>Bacteria</taxon>
        <taxon>Pseudomonadati</taxon>
        <taxon>Pseudomonadota</taxon>
        <taxon>Betaproteobacteria</taxon>
        <taxon>Burkholderiales</taxon>
        <taxon>Sphaerotilaceae</taxon>
        <taxon>Roseateles</taxon>
    </lineage>
</organism>
<gene>
    <name evidence="1" type="ORF">LXT12_24230</name>
</gene>
<reference evidence="1 2" key="1">
    <citation type="submission" date="2021-12" db="EMBL/GenBank/DDBJ databases">
        <title>Genome seq of p7.</title>
        <authorList>
            <person name="Seo T."/>
        </authorList>
    </citation>
    <scope>NUCLEOTIDE SEQUENCE [LARGE SCALE GENOMIC DNA]</scope>
    <source>
        <strain evidence="1 2">P7</strain>
    </source>
</reference>
<evidence type="ECO:0000313" key="2">
    <source>
        <dbReference type="Proteomes" id="UP001201463"/>
    </source>
</evidence>
<protein>
    <recommendedName>
        <fullName evidence="3">Phasin protein</fullName>
    </recommendedName>
</protein>
<accession>A0ABS8XMP9</accession>
<evidence type="ECO:0000313" key="1">
    <source>
        <dbReference type="EMBL" id="MCE4540363.1"/>
    </source>
</evidence>